<evidence type="ECO:0000313" key="2">
    <source>
        <dbReference type="Proteomes" id="UP000789831"/>
    </source>
</evidence>
<comment type="caution">
    <text evidence="1">The sequence shown here is derived from an EMBL/GenBank/DDBJ whole genome shotgun (WGS) entry which is preliminary data.</text>
</comment>
<gene>
    <name evidence="1" type="ORF">AGERDE_LOCUS12617</name>
</gene>
<dbReference type="EMBL" id="CAJVPL010009942">
    <property type="protein sequence ID" value="CAG8679709.1"/>
    <property type="molecule type" value="Genomic_DNA"/>
</dbReference>
<sequence>FSSFFCELCDKEDGPVSDVFVRDVLSFEESSEFLRHKAFKDFDET</sequence>
<protein>
    <submittedName>
        <fullName evidence="1">5353_t:CDS:1</fullName>
    </submittedName>
</protein>
<feature type="non-terminal residue" evidence="1">
    <location>
        <position position="45"/>
    </location>
</feature>
<feature type="non-terminal residue" evidence="1">
    <location>
        <position position="1"/>
    </location>
</feature>
<reference evidence="1" key="1">
    <citation type="submission" date="2021-06" db="EMBL/GenBank/DDBJ databases">
        <authorList>
            <person name="Kallberg Y."/>
            <person name="Tangrot J."/>
            <person name="Rosling A."/>
        </authorList>
    </citation>
    <scope>NUCLEOTIDE SEQUENCE</scope>
    <source>
        <strain evidence="1">MT106</strain>
    </source>
</reference>
<evidence type="ECO:0000313" key="1">
    <source>
        <dbReference type="EMBL" id="CAG8679709.1"/>
    </source>
</evidence>
<proteinExistence type="predicted"/>
<dbReference type="AlphaFoldDB" id="A0A9N9HES7"/>
<dbReference type="Proteomes" id="UP000789831">
    <property type="component" value="Unassembled WGS sequence"/>
</dbReference>
<accession>A0A9N9HES7</accession>
<name>A0A9N9HES7_9GLOM</name>
<keyword evidence="2" id="KW-1185">Reference proteome</keyword>
<organism evidence="1 2">
    <name type="scientific">Ambispora gerdemannii</name>
    <dbReference type="NCBI Taxonomy" id="144530"/>
    <lineage>
        <taxon>Eukaryota</taxon>
        <taxon>Fungi</taxon>
        <taxon>Fungi incertae sedis</taxon>
        <taxon>Mucoromycota</taxon>
        <taxon>Glomeromycotina</taxon>
        <taxon>Glomeromycetes</taxon>
        <taxon>Archaeosporales</taxon>
        <taxon>Ambisporaceae</taxon>
        <taxon>Ambispora</taxon>
    </lineage>
</organism>